<dbReference type="Pfam" id="PF09594">
    <property type="entry name" value="GT87"/>
    <property type="match status" value="1"/>
</dbReference>
<keyword evidence="5 8" id="KW-1133">Transmembrane helix</keyword>
<keyword evidence="6 8" id="KW-0472">Membrane</keyword>
<evidence type="ECO:0000256" key="2">
    <source>
        <dbReference type="ARBA" id="ARBA00022475"/>
    </source>
</evidence>
<accession>A0ABT2Z2X6</accession>
<feature type="transmembrane region" description="Helical" evidence="8">
    <location>
        <begin position="335"/>
        <end position="359"/>
    </location>
</feature>
<feature type="transmembrane region" description="Helical" evidence="8">
    <location>
        <begin position="305"/>
        <end position="323"/>
    </location>
</feature>
<evidence type="ECO:0000256" key="6">
    <source>
        <dbReference type="ARBA" id="ARBA00023136"/>
    </source>
</evidence>
<evidence type="ECO:0000256" key="5">
    <source>
        <dbReference type="ARBA" id="ARBA00022989"/>
    </source>
</evidence>
<feature type="transmembrane region" description="Helical" evidence="8">
    <location>
        <begin position="371"/>
        <end position="393"/>
    </location>
</feature>
<keyword evidence="3" id="KW-0808">Transferase</keyword>
<organism evidence="9 10">
    <name type="scientific">Albidovulum sediminicola</name>
    <dbReference type="NCBI Taxonomy" id="2984331"/>
    <lineage>
        <taxon>Bacteria</taxon>
        <taxon>Pseudomonadati</taxon>
        <taxon>Pseudomonadota</taxon>
        <taxon>Alphaproteobacteria</taxon>
        <taxon>Rhodobacterales</taxon>
        <taxon>Paracoccaceae</taxon>
        <taxon>Albidovulum</taxon>
    </lineage>
</organism>
<reference evidence="9 10" key="1">
    <citation type="submission" date="2022-10" db="EMBL/GenBank/DDBJ databases">
        <title>Defluviimonas sp. nov., isolated from ocean surface water.</title>
        <authorList>
            <person name="He W."/>
            <person name="Wang L."/>
            <person name="Zhang D.-F."/>
        </authorList>
    </citation>
    <scope>NUCLEOTIDE SEQUENCE [LARGE SCALE GENOMIC DNA]</scope>
    <source>
        <strain evidence="9 10">WL0075</strain>
    </source>
</reference>
<evidence type="ECO:0000256" key="4">
    <source>
        <dbReference type="ARBA" id="ARBA00022692"/>
    </source>
</evidence>
<gene>
    <name evidence="9" type="ORF">OE647_12270</name>
</gene>
<comment type="subcellular location">
    <subcellularLocation>
        <location evidence="1">Cell membrane</location>
        <topology evidence="1">Multi-pass membrane protein</topology>
    </subcellularLocation>
</comment>
<evidence type="ECO:0000313" key="9">
    <source>
        <dbReference type="EMBL" id="MCV2865500.1"/>
    </source>
</evidence>
<evidence type="ECO:0000313" key="10">
    <source>
        <dbReference type="Proteomes" id="UP001652503"/>
    </source>
</evidence>
<dbReference type="EMBL" id="JAOWLA010000010">
    <property type="protein sequence ID" value="MCV2865500.1"/>
    <property type="molecule type" value="Genomic_DNA"/>
</dbReference>
<feature type="transmembrane region" description="Helical" evidence="8">
    <location>
        <begin position="405"/>
        <end position="425"/>
    </location>
</feature>
<sequence length="435" mass="47524">MWSEFFHRLGDPARRNPQAVLAIVIVWACIALYIHWLSPGSDLWALYVAGHFIAEGQPHLVYASPDGFFGGTAPEWGAVVAALDLPSDTAFPYIYPPIWAWIMSWVTPHISPQAFGRAFLIVNIALCALSVLIAARLVRPVRLSLPLWCVTAGALLLFSVFSYAALFFNQPQIVVTFLILLAFERLLAGADKSAGALLALGAAMKIMPGVFVIIMLAERRWRAAGSFALTGIALLAASILLAGPDLHRDFLAALSKVSGKLAAVPVNGSAQLVATFVLHQWGVLTSVDISNREILTQLNTPSLPLINWGARFCLVALTASFFVRVRPLPLQKRIALSVLVLSILLPLFSPIGWLHYYLLPVMMLPVLLDRWYSLRSAAIFAALLTLLSFELFFSTIVDFGLLWPIANSVLVIFWGAVLATLWWIAGEEAPSRGSA</sequence>
<evidence type="ECO:0000256" key="3">
    <source>
        <dbReference type="ARBA" id="ARBA00022679"/>
    </source>
</evidence>
<feature type="transmembrane region" description="Helical" evidence="8">
    <location>
        <begin position="20"/>
        <end position="38"/>
    </location>
</feature>
<protein>
    <submittedName>
        <fullName evidence="9">DUF2029 domain-containing protein</fullName>
    </submittedName>
</protein>
<comment type="similarity">
    <text evidence="7">Belongs to the glycosyltransferase 87 family.</text>
</comment>
<dbReference type="RefSeq" id="WP_263722014.1">
    <property type="nucleotide sequence ID" value="NZ_JAOWLA010000010.1"/>
</dbReference>
<keyword evidence="10" id="KW-1185">Reference proteome</keyword>
<comment type="caution">
    <text evidence="9">The sequence shown here is derived from an EMBL/GenBank/DDBJ whole genome shotgun (WGS) entry which is preliminary data.</text>
</comment>
<feature type="transmembrane region" description="Helical" evidence="8">
    <location>
        <begin position="196"/>
        <end position="217"/>
    </location>
</feature>
<name>A0ABT2Z2X6_9RHOB</name>
<keyword evidence="4 8" id="KW-0812">Transmembrane</keyword>
<feature type="transmembrane region" description="Helical" evidence="8">
    <location>
        <begin position="118"/>
        <end position="139"/>
    </location>
</feature>
<proteinExistence type="inferred from homology"/>
<evidence type="ECO:0000256" key="8">
    <source>
        <dbReference type="SAM" id="Phobius"/>
    </source>
</evidence>
<evidence type="ECO:0000256" key="7">
    <source>
        <dbReference type="ARBA" id="ARBA00024033"/>
    </source>
</evidence>
<feature type="transmembrane region" description="Helical" evidence="8">
    <location>
        <begin position="224"/>
        <end position="243"/>
    </location>
</feature>
<evidence type="ECO:0000256" key="1">
    <source>
        <dbReference type="ARBA" id="ARBA00004651"/>
    </source>
</evidence>
<dbReference type="InterPro" id="IPR018584">
    <property type="entry name" value="GT87"/>
</dbReference>
<keyword evidence="2" id="KW-1003">Cell membrane</keyword>
<dbReference type="Proteomes" id="UP001652503">
    <property type="component" value="Unassembled WGS sequence"/>
</dbReference>
<feature type="transmembrane region" description="Helical" evidence="8">
    <location>
        <begin position="145"/>
        <end position="166"/>
    </location>
</feature>